<comment type="similarity">
    <text evidence="1">Belongs to the short-chain dehydrogenases/reductases (SDR) family.</text>
</comment>
<dbReference type="Pfam" id="PF13561">
    <property type="entry name" value="adh_short_C2"/>
    <property type="match status" value="1"/>
</dbReference>
<dbReference type="SUPFAM" id="SSF51735">
    <property type="entry name" value="NAD(P)-binding Rossmann-fold domains"/>
    <property type="match status" value="1"/>
</dbReference>
<dbReference type="KEGG" id="sbae:DSM104329_02369"/>
<dbReference type="InterPro" id="IPR002347">
    <property type="entry name" value="SDR_fam"/>
</dbReference>
<dbReference type="InterPro" id="IPR020904">
    <property type="entry name" value="Sc_DH/Rdtase_CS"/>
</dbReference>
<evidence type="ECO:0000313" key="3">
    <source>
        <dbReference type="EMBL" id="UGS35972.1"/>
    </source>
</evidence>
<dbReference type="GO" id="GO:0030497">
    <property type="term" value="P:fatty acid elongation"/>
    <property type="evidence" value="ECO:0007669"/>
    <property type="project" value="TreeGrafter"/>
</dbReference>
<dbReference type="EMBL" id="CP087164">
    <property type="protein sequence ID" value="UGS35972.1"/>
    <property type="molecule type" value="Genomic_DNA"/>
</dbReference>
<dbReference type="AlphaFoldDB" id="A0A9E6XWX6"/>
<organism evidence="3 4">
    <name type="scientific">Capillimicrobium parvum</name>
    <dbReference type="NCBI Taxonomy" id="2884022"/>
    <lineage>
        <taxon>Bacteria</taxon>
        <taxon>Bacillati</taxon>
        <taxon>Actinomycetota</taxon>
        <taxon>Thermoleophilia</taxon>
        <taxon>Solirubrobacterales</taxon>
        <taxon>Capillimicrobiaceae</taxon>
        <taxon>Capillimicrobium</taxon>
    </lineage>
</organism>
<dbReference type="FunFam" id="3.40.50.720:FF:000084">
    <property type="entry name" value="Short-chain dehydrogenase reductase"/>
    <property type="match status" value="1"/>
</dbReference>
<dbReference type="CDD" id="cd05233">
    <property type="entry name" value="SDR_c"/>
    <property type="match status" value="1"/>
</dbReference>
<sequence>MVTGAANGIGRAVALGLAAHGAAVVATDLDGEGCEAVVAASDGRVLAVESDVSDPASVEGAADRTLEWGGRIDALVHCAAVVLHGVDEPRRPWDQWRDVDWDVYLSVNVQGAWNVCRSVAPHMAAQGYGKIVLFSSQAVGAPPALLAPYTASKAAVIGLMRSLAVEVGDKGIRVNAIAPGLILTDRVCAGLTDDYGEAQRARTPLGRLGAPEDLVGPVMFFVSEQSDFVTGQVLTVDGGMVFAL</sequence>
<dbReference type="GO" id="GO:0004316">
    <property type="term" value="F:3-oxoacyl-[acyl-carrier-protein] reductase (NADPH) activity"/>
    <property type="evidence" value="ECO:0007669"/>
    <property type="project" value="UniProtKB-EC"/>
</dbReference>
<dbReference type="Proteomes" id="UP001162834">
    <property type="component" value="Chromosome"/>
</dbReference>
<dbReference type="PRINTS" id="PR00080">
    <property type="entry name" value="SDRFAMILY"/>
</dbReference>
<dbReference type="PANTHER" id="PTHR42760">
    <property type="entry name" value="SHORT-CHAIN DEHYDROGENASES/REDUCTASES FAMILY MEMBER"/>
    <property type="match status" value="1"/>
</dbReference>
<proteinExistence type="inferred from homology"/>
<protein>
    <submittedName>
        <fullName evidence="3">3-oxoacyl-[acyl-carrier-protein] reductase FabG</fullName>
        <ecNumber evidence="3">1.1.1.100</ecNumber>
    </submittedName>
</protein>
<accession>A0A9E6XWX6</accession>
<gene>
    <name evidence="3" type="primary">fabG_8</name>
    <name evidence="3" type="ORF">DSM104329_02369</name>
</gene>
<dbReference type="PRINTS" id="PR00081">
    <property type="entry name" value="GDHRDH"/>
</dbReference>
<evidence type="ECO:0000313" key="4">
    <source>
        <dbReference type="Proteomes" id="UP001162834"/>
    </source>
</evidence>
<dbReference type="InterPro" id="IPR036291">
    <property type="entry name" value="NAD(P)-bd_dom_sf"/>
</dbReference>
<name>A0A9E6XWX6_9ACTN</name>
<evidence type="ECO:0000256" key="2">
    <source>
        <dbReference type="ARBA" id="ARBA00023002"/>
    </source>
</evidence>
<dbReference type="PANTHER" id="PTHR42760:SF40">
    <property type="entry name" value="3-OXOACYL-[ACYL-CARRIER-PROTEIN] REDUCTASE, CHLOROPLASTIC"/>
    <property type="match status" value="1"/>
</dbReference>
<keyword evidence="4" id="KW-1185">Reference proteome</keyword>
<dbReference type="EC" id="1.1.1.100" evidence="3"/>
<evidence type="ECO:0000256" key="1">
    <source>
        <dbReference type="ARBA" id="ARBA00006484"/>
    </source>
</evidence>
<reference evidence="3" key="1">
    <citation type="journal article" date="2022" name="Int. J. Syst. Evol. Microbiol.">
        <title>Pseudomonas aegrilactucae sp. nov. and Pseudomonas morbosilactucae sp. nov., pathogens causing bacterial rot of lettuce in Japan.</title>
        <authorList>
            <person name="Sawada H."/>
            <person name="Fujikawa T."/>
            <person name="Satou M."/>
        </authorList>
    </citation>
    <scope>NUCLEOTIDE SEQUENCE</scope>
    <source>
        <strain evidence="3">0166_1</strain>
    </source>
</reference>
<keyword evidence="2 3" id="KW-0560">Oxidoreductase</keyword>
<dbReference type="PROSITE" id="PS00061">
    <property type="entry name" value="ADH_SHORT"/>
    <property type="match status" value="1"/>
</dbReference>
<dbReference type="Gene3D" id="3.40.50.720">
    <property type="entry name" value="NAD(P)-binding Rossmann-like Domain"/>
    <property type="match status" value="1"/>
</dbReference>